<evidence type="ECO:0000313" key="4">
    <source>
        <dbReference type="Proteomes" id="UP000236319"/>
    </source>
</evidence>
<dbReference type="EMBL" id="BDSA01000004">
    <property type="protein sequence ID" value="GBE62009.1"/>
    <property type="molecule type" value="Genomic_DNA"/>
</dbReference>
<comment type="caution">
    <text evidence="3">The sequence shown here is derived from an EMBL/GenBank/DDBJ whole genome shotgun (WGS) entry which is preliminary data.</text>
</comment>
<dbReference type="GeneID" id="39875779"/>
<keyword evidence="2" id="KW-0472">Membrane</keyword>
<dbReference type="AlphaFoldDB" id="A0A2H6KGB9"/>
<feature type="region of interest" description="Disordered" evidence="1">
    <location>
        <begin position="1"/>
        <end position="26"/>
    </location>
</feature>
<dbReference type="OrthoDB" id="366863at2759"/>
<keyword evidence="4" id="KW-1185">Reference proteome</keyword>
<evidence type="ECO:0000256" key="2">
    <source>
        <dbReference type="SAM" id="Phobius"/>
    </source>
</evidence>
<keyword evidence="2" id="KW-0812">Transmembrane</keyword>
<dbReference type="Proteomes" id="UP000236319">
    <property type="component" value="Unassembled WGS sequence"/>
</dbReference>
<gene>
    <name evidence="3" type="ORF">BOVATA_035020</name>
</gene>
<protein>
    <submittedName>
        <fullName evidence="3">Uncharacterized protein</fullName>
    </submittedName>
</protein>
<evidence type="ECO:0000313" key="3">
    <source>
        <dbReference type="EMBL" id="GBE62009.1"/>
    </source>
</evidence>
<sequence length="319" mass="34510">MQETLNEHSDNIGRNMESVKNTKEENIESATTAVDATKRLAETQLVTACAAGRRHVRGIGRGAVSPGRWRLPCAGSDVMFNEVQGRVNGVRREDGSREGADEQVCTGTCDRQETHDGEKCPKGKCAKEPGSCAKVQCSCKGSNGAEIANGECPCKCKCENRCPRVICAEAKKARNPPGCAKKKADDTCGCECKCTCNVIGYYYDAKGELVNVIDAEGSAHFYLGQKCRFPCTNCGKLCSQDAFRRGCYIGVPILLVSVAIVFVCRLYPGPFRKMFYGLRAAFANSIKGSGASTNNLAGGRIHEEMDTDEYSAFPFKGLM</sequence>
<feature type="compositionally biased region" description="Basic and acidic residues" evidence="1">
    <location>
        <begin position="1"/>
        <end position="11"/>
    </location>
</feature>
<accession>A0A2H6KGB9</accession>
<evidence type="ECO:0000256" key="1">
    <source>
        <dbReference type="SAM" id="MobiDB-lite"/>
    </source>
</evidence>
<dbReference type="VEuPathDB" id="PiroplasmaDB:BOVATA_035020"/>
<name>A0A2H6KGB9_9APIC</name>
<feature type="transmembrane region" description="Helical" evidence="2">
    <location>
        <begin position="248"/>
        <end position="267"/>
    </location>
</feature>
<dbReference type="RefSeq" id="XP_028868252.1">
    <property type="nucleotide sequence ID" value="XM_029012419.1"/>
</dbReference>
<proteinExistence type="predicted"/>
<keyword evidence="2" id="KW-1133">Transmembrane helix</keyword>
<reference evidence="3 4" key="1">
    <citation type="journal article" date="2017" name="BMC Genomics">
        <title>Whole-genome assembly of Babesia ovata and comparative genomics between closely related pathogens.</title>
        <authorList>
            <person name="Yamagishi J."/>
            <person name="Asada M."/>
            <person name="Hakimi H."/>
            <person name="Tanaka T.Q."/>
            <person name="Sugimoto C."/>
            <person name="Kawazu S."/>
        </authorList>
    </citation>
    <scope>NUCLEOTIDE SEQUENCE [LARGE SCALE GENOMIC DNA]</scope>
    <source>
        <strain evidence="3 4">Miyake</strain>
    </source>
</reference>
<organism evidence="3 4">
    <name type="scientific">Babesia ovata</name>
    <dbReference type="NCBI Taxonomy" id="189622"/>
    <lineage>
        <taxon>Eukaryota</taxon>
        <taxon>Sar</taxon>
        <taxon>Alveolata</taxon>
        <taxon>Apicomplexa</taxon>
        <taxon>Aconoidasida</taxon>
        <taxon>Piroplasmida</taxon>
        <taxon>Babesiidae</taxon>
        <taxon>Babesia</taxon>
    </lineage>
</organism>